<evidence type="ECO:0000256" key="7">
    <source>
        <dbReference type="SAM" id="MobiDB-lite"/>
    </source>
</evidence>
<proteinExistence type="predicted"/>
<dbReference type="SUPFAM" id="SSF57850">
    <property type="entry name" value="RING/U-box"/>
    <property type="match status" value="1"/>
</dbReference>
<sequence>MQPTASRLEQHVNLHSHASMGASPPATDDDTEPKHRRASSRDKGKARDESAAIDSDGGEDAAWCLICHTSPIDDRTVLPQCLHAQFCFACILRWIGIKRKCPLCQSAIGDYVIHAVRADDDYVRYHLPPTLSTTTTDRRDITTQVQHARTHRRTYDSTLARRKRIYRLGLYAAHVGANRHTHYRACPTPAHIRRAATHPDATDLVRRITAFVRRELHVWPHVDVEFVTRYVLSLLQVFGVSDDETVRLVGEFLGEREARHLMHELECFLRSGKRDVRAYDESKWLQYRERKRERRVEVDRAEEEASVREEVAKRRSVLLDRLESERALLAARRGN</sequence>
<dbReference type="PANTHER" id="PTHR46077:SF1">
    <property type="entry name" value="TOP1 BINDING ARGININE_SERINE RICH PROTEIN, E3 UBIQUITIN LIGASE"/>
    <property type="match status" value="1"/>
</dbReference>
<dbReference type="PROSITE" id="PS50089">
    <property type="entry name" value="ZF_RING_2"/>
    <property type="match status" value="1"/>
</dbReference>
<keyword evidence="5" id="KW-0804">Transcription</keyword>
<feature type="region of interest" description="Disordered" evidence="7">
    <location>
        <begin position="1"/>
        <end position="55"/>
    </location>
</feature>
<dbReference type="GO" id="GO:0006513">
    <property type="term" value="P:protein monoubiquitination"/>
    <property type="evidence" value="ECO:0007669"/>
    <property type="project" value="TreeGrafter"/>
</dbReference>
<evidence type="ECO:0000256" key="5">
    <source>
        <dbReference type="ARBA" id="ARBA00023163"/>
    </source>
</evidence>
<dbReference type="PANTHER" id="PTHR46077">
    <property type="entry name" value="E3 UBIQUITIN-PROTEIN LIGASE TOPORS"/>
    <property type="match status" value="1"/>
</dbReference>
<name>E7A008_SPORE</name>
<keyword evidence="6" id="KW-0863">Zinc-finger</keyword>
<keyword evidence="6" id="KW-0479">Metal-binding</keyword>
<dbReference type="AlphaFoldDB" id="E7A008"/>
<dbReference type="InterPro" id="IPR013083">
    <property type="entry name" value="Znf_RING/FYVE/PHD"/>
</dbReference>
<evidence type="ECO:0000259" key="8">
    <source>
        <dbReference type="PROSITE" id="PS50089"/>
    </source>
</evidence>
<keyword evidence="4" id="KW-0805">Transcription regulation</keyword>
<keyword evidence="3" id="KW-0808">Transferase</keyword>
<evidence type="ECO:0000313" key="10">
    <source>
        <dbReference type="Proteomes" id="UP000008867"/>
    </source>
</evidence>
<dbReference type="SMART" id="SM00184">
    <property type="entry name" value="RING"/>
    <property type="match status" value="1"/>
</dbReference>
<evidence type="ECO:0000256" key="1">
    <source>
        <dbReference type="ARBA" id="ARBA00000900"/>
    </source>
</evidence>
<reference evidence="9 10" key="1">
    <citation type="journal article" date="2010" name="Science">
        <title>Pathogenicity determinants in smut fungi revealed by genome comparison.</title>
        <authorList>
            <person name="Schirawski J."/>
            <person name="Mannhaupt G."/>
            <person name="Muench K."/>
            <person name="Brefort T."/>
            <person name="Schipper K."/>
            <person name="Doehlemann G."/>
            <person name="Di Stasio M."/>
            <person name="Roessel N."/>
            <person name="Mendoza-Mendoza A."/>
            <person name="Pester D."/>
            <person name="Mueller O."/>
            <person name="Winterberg B."/>
            <person name="Meyer E."/>
            <person name="Ghareeb H."/>
            <person name="Wollenberg T."/>
            <person name="Muensterkoetter M."/>
            <person name="Wong P."/>
            <person name="Walter M."/>
            <person name="Stukenbrock E."/>
            <person name="Gueldener U."/>
            <person name="Kahmann R."/>
        </authorList>
    </citation>
    <scope>NUCLEOTIDE SEQUENCE [LARGE SCALE GENOMIC DNA]</scope>
    <source>
        <strain evidence="10">SRZ2</strain>
    </source>
</reference>
<comment type="catalytic activity">
    <reaction evidence="1">
        <text>S-ubiquitinyl-[E2 ubiquitin-conjugating enzyme]-L-cysteine + [acceptor protein]-L-lysine = [E2 ubiquitin-conjugating enzyme]-L-cysteine + N(6)-ubiquitinyl-[acceptor protein]-L-lysine.</text>
        <dbReference type="EC" id="2.3.2.27"/>
    </reaction>
</comment>
<gene>
    <name evidence="9" type="ORF">sr16570</name>
</gene>
<dbReference type="GO" id="GO:0061630">
    <property type="term" value="F:ubiquitin protein ligase activity"/>
    <property type="evidence" value="ECO:0007669"/>
    <property type="project" value="UniProtKB-EC"/>
</dbReference>
<dbReference type="InterPro" id="IPR001841">
    <property type="entry name" value="Znf_RING"/>
</dbReference>
<accession>E7A008</accession>
<evidence type="ECO:0000256" key="3">
    <source>
        <dbReference type="ARBA" id="ARBA00022679"/>
    </source>
</evidence>
<dbReference type="eggNOG" id="KOG0800">
    <property type="taxonomic scope" value="Eukaryota"/>
</dbReference>
<feature type="compositionally biased region" description="Basic and acidic residues" evidence="7">
    <location>
        <begin position="39"/>
        <end position="50"/>
    </location>
</feature>
<dbReference type="GO" id="GO:0000209">
    <property type="term" value="P:protein polyubiquitination"/>
    <property type="evidence" value="ECO:0007669"/>
    <property type="project" value="TreeGrafter"/>
</dbReference>
<dbReference type="EC" id="2.3.2.27" evidence="2"/>
<feature type="domain" description="RING-type" evidence="8">
    <location>
        <begin position="64"/>
        <end position="105"/>
    </location>
</feature>
<dbReference type="VEuPathDB" id="FungiDB:sr16570"/>
<keyword evidence="6" id="KW-0862">Zinc</keyword>
<keyword evidence="10" id="KW-1185">Reference proteome</keyword>
<dbReference type="HOGENOM" id="CLU_050242_1_0_1"/>
<organism evidence="9 10">
    <name type="scientific">Sporisorium reilianum (strain SRZ2)</name>
    <name type="common">Maize head smut fungus</name>
    <dbReference type="NCBI Taxonomy" id="999809"/>
    <lineage>
        <taxon>Eukaryota</taxon>
        <taxon>Fungi</taxon>
        <taxon>Dikarya</taxon>
        <taxon>Basidiomycota</taxon>
        <taxon>Ustilaginomycotina</taxon>
        <taxon>Ustilaginomycetes</taxon>
        <taxon>Ustilaginales</taxon>
        <taxon>Ustilaginaceae</taxon>
        <taxon>Sporisorium</taxon>
    </lineage>
</organism>
<dbReference type="OrthoDB" id="21204at2759"/>
<dbReference type="Proteomes" id="UP000008867">
    <property type="component" value="Chromosome 5"/>
</dbReference>
<evidence type="ECO:0000256" key="6">
    <source>
        <dbReference type="PROSITE-ProRule" id="PRU00175"/>
    </source>
</evidence>
<dbReference type="Gene3D" id="3.30.40.10">
    <property type="entry name" value="Zinc/RING finger domain, C3HC4 (zinc finger)"/>
    <property type="match status" value="1"/>
</dbReference>
<dbReference type="Pfam" id="PF13920">
    <property type="entry name" value="zf-C3HC4_3"/>
    <property type="match status" value="1"/>
</dbReference>
<evidence type="ECO:0000256" key="4">
    <source>
        <dbReference type="ARBA" id="ARBA00023015"/>
    </source>
</evidence>
<evidence type="ECO:0000256" key="2">
    <source>
        <dbReference type="ARBA" id="ARBA00012483"/>
    </source>
</evidence>
<protein>
    <recommendedName>
        <fullName evidence="2">RING-type E3 ubiquitin transferase</fullName>
        <ecNumber evidence="2">2.3.2.27</ecNumber>
    </recommendedName>
</protein>
<dbReference type="GO" id="GO:0008270">
    <property type="term" value="F:zinc ion binding"/>
    <property type="evidence" value="ECO:0007669"/>
    <property type="project" value="UniProtKB-KW"/>
</dbReference>
<dbReference type="EMBL" id="FQ311470">
    <property type="protein sequence ID" value="CBQ72838.1"/>
    <property type="molecule type" value="Genomic_DNA"/>
</dbReference>
<evidence type="ECO:0000313" key="9">
    <source>
        <dbReference type="EMBL" id="CBQ72838.1"/>
    </source>
</evidence>